<evidence type="ECO:0000259" key="8">
    <source>
        <dbReference type="Pfam" id="PF00749"/>
    </source>
</evidence>
<evidence type="ECO:0000313" key="9">
    <source>
        <dbReference type="EMBL" id="MBB5757382.1"/>
    </source>
</evidence>
<gene>
    <name evidence="9" type="ORF">HNR00_002093</name>
</gene>
<keyword evidence="6 7" id="KW-0030">Aminoacyl-tRNA synthetase</keyword>
<sequence>MSRPTLRFAPSPNGRLHLGHAFSALTNARIADDLGGRLLLRIEDIDLGRTRPEFVQGTFDDLAWLGLRFDGPVRRQSEHFSAYARACDALAARKLLYPCFCSRGRIAAAVAERAAVARDPDGAPLYPGTCRALSCNEVQARIEAGEPHTWRLDGAAALAAVTAPLVIRRFAPDGAEKTVPADPTRWGDAVIARRDVPTSYHLAVVWDDAEQGISHVVRGQDLEAATDLHVLLQHLLGLPSPAYHHHGLIRDETGDKLAKSKGSESLADLRASGVDPDAVRAMLGLA</sequence>
<keyword evidence="7" id="KW-0648">Protein biosynthesis</keyword>
<dbReference type="Proteomes" id="UP000583454">
    <property type="component" value="Unassembled WGS sequence"/>
</dbReference>
<dbReference type="InterPro" id="IPR049940">
    <property type="entry name" value="GluQ/Sye"/>
</dbReference>
<dbReference type="InterPro" id="IPR001412">
    <property type="entry name" value="aa-tRNA-synth_I_CS"/>
</dbReference>
<evidence type="ECO:0000256" key="2">
    <source>
        <dbReference type="ARBA" id="ARBA00022723"/>
    </source>
</evidence>
<dbReference type="EMBL" id="JACHOP010000006">
    <property type="protein sequence ID" value="MBB5757382.1"/>
    <property type="molecule type" value="Genomic_DNA"/>
</dbReference>
<proteinExistence type="inferred from homology"/>
<dbReference type="SUPFAM" id="SSF52374">
    <property type="entry name" value="Nucleotidylyl transferase"/>
    <property type="match status" value="1"/>
</dbReference>
<keyword evidence="5 7" id="KW-0067">ATP-binding</keyword>
<dbReference type="GO" id="GO:0006424">
    <property type="term" value="P:glutamyl-tRNA aminoacylation"/>
    <property type="evidence" value="ECO:0007669"/>
    <property type="project" value="TreeGrafter"/>
</dbReference>
<name>A0A840ZH94_9HYPH</name>
<dbReference type="EC" id="6.1.1.-" evidence="9"/>
<dbReference type="NCBIfam" id="NF004315">
    <property type="entry name" value="PRK05710.1-4"/>
    <property type="match status" value="1"/>
</dbReference>
<feature type="domain" description="Glutamyl/glutaminyl-tRNA synthetase class Ib catalytic" evidence="8">
    <location>
        <begin position="6"/>
        <end position="283"/>
    </location>
</feature>
<keyword evidence="1 7" id="KW-0436">Ligase</keyword>
<organism evidence="9 10">
    <name type="scientific">Methylorubrum rhodinum</name>
    <dbReference type="NCBI Taxonomy" id="29428"/>
    <lineage>
        <taxon>Bacteria</taxon>
        <taxon>Pseudomonadati</taxon>
        <taxon>Pseudomonadota</taxon>
        <taxon>Alphaproteobacteria</taxon>
        <taxon>Hyphomicrobiales</taxon>
        <taxon>Methylobacteriaceae</taxon>
        <taxon>Methylorubrum</taxon>
    </lineage>
</organism>
<evidence type="ECO:0000256" key="1">
    <source>
        <dbReference type="ARBA" id="ARBA00022598"/>
    </source>
</evidence>
<dbReference type="PROSITE" id="PS00178">
    <property type="entry name" value="AA_TRNA_LIGASE_I"/>
    <property type="match status" value="1"/>
</dbReference>
<dbReference type="PANTHER" id="PTHR43311:SF1">
    <property type="entry name" value="GLUTAMYL-Q TRNA(ASP) SYNTHETASE"/>
    <property type="match status" value="1"/>
</dbReference>
<dbReference type="Pfam" id="PF00749">
    <property type="entry name" value="tRNA-synt_1c"/>
    <property type="match status" value="1"/>
</dbReference>
<keyword evidence="10" id="KW-1185">Reference proteome</keyword>
<evidence type="ECO:0000256" key="4">
    <source>
        <dbReference type="ARBA" id="ARBA00022833"/>
    </source>
</evidence>
<keyword evidence="3 7" id="KW-0547">Nucleotide-binding</keyword>
<accession>A0A840ZH94</accession>
<dbReference type="GO" id="GO:0005829">
    <property type="term" value="C:cytosol"/>
    <property type="evidence" value="ECO:0007669"/>
    <property type="project" value="TreeGrafter"/>
</dbReference>
<dbReference type="Gene3D" id="3.40.50.620">
    <property type="entry name" value="HUPs"/>
    <property type="match status" value="1"/>
</dbReference>
<dbReference type="GO" id="GO:0005524">
    <property type="term" value="F:ATP binding"/>
    <property type="evidence" value="ECO:0007669"/>
    <property type="project" value="UniProtKB-KW"/>
</dbReference>
<dbReference type="PANTHER" id="PTHR43311">
    <property type="entry name" value="GLUTAMATE--TRNA LIGASE"/>
    <property type="match status" value="1"/>
</dbReference>
<keyword evidence="2" id="KW-0479">Metal-binding</keyword>
<evidence type="ECO:0000313" key="10">
    <source>
        <dbReference type="Proteomes" id="UP000583454"/>
    </source>
</evidence>
<keyword evidence="4" id="KW-0862">Zinc</keyword>
<dbReference type="InterPro" id="IPR000924">
    <property type="entry name" value="Glu/Gln-tRNA-synth"/>
</dbReference>
<dbReference type="InterPro" id="IPR014729">
    <property type="entry name" value="Rossmann-like_a/b/a_fold"/>
</dbReference>
<comment type="similarity">
    <text evidence="7">Belongs to the class-I aminoacyl-tRNA synthetase family.</text>
</comment>
<dbReference type="AlphaFoldDB" id="A0A840ZH94"/>
<evidence type="ECO:0000256" key="5">
    <source>
        <dbReference type="ARBA" id="ARBA00022840"/>
    </source>
</evidence>
<evidence type="ECO:0000256" key="7">
    <source>
        <dbReference type="RuleBase" id="RU363037"/>
    </source>
</evidence>
<dbReference type="PRINTS" id="PR00987">
    <property type="entry name" value="TRNASYNTHGLU"/>
</dbReference>
<evidence type="ECO:0000256" key="6">
    <source>
        <dbReference type="ARBA" id="ARBA00023146"/>
    </source>
</evidence>
<comment type="caution">
    <text evidence="9">The sequence shown here is derived from an EMBL/GenBank/DDBJ whole genome shotgun (WGS) entry which is preliminary data.</text>
</comment>
<dbReference type="GO" id="GO:0004818">
    <property type="term" value="F:glutamate-tRNA ligase activity"/>
    <property type="evidence" value="ECO:0007669"/>
    <property type="project" value="TreeGrafter"/>
</dbReference>
<reference evidence="9 10" key="1">
    <citation type="submission" date="2020-08" db="EMBL/GenBank/DDBJ databases">
        <title>Genomic Encyclopedia of Type Strains, Phase IV (KMG-IV): sequencing the most valuable type-strain genomes for metagenomic binning, comparative biology and taxonomic classification.</title>
        <authorList>
            <person name="Goeker M."/>
        </authorList>
    </citation>
    <scope>NUCLEOTIDE SEQUENCE [LARGE SCALE GENOMIC DNA]</scope>
    <source>
        <strain evidence="9 10">DSM 2163</strain>
    </source>
</reference>
<evidence type="ECO:0000256" key="3">
    <source>
        <dbReference type="ARBA" id="ARBA00022741"/>
    </source>
</evidence>
<dbReference type="InterPro" id="IPR020058">
    <property type="entry name" value="Glu/Gln-tRNA-synth_Ib_cat-dom"/>
</dbReference>
<dbReference type="RefSeq" id="WP_312886034.1">
    <property type="nucleotide sequence ID" value="NZ_JACHOP010000006.1"/>
</dbReference>
<protein>
    <submittedName>
        <fullName evidence="9">Glutamyl-Q tRNA(Asp) synthetase</fullName>
        <ecNumber evidence="9">6.1.1.-</ecNumber>
    </submittedName>
</protein>